<dbReference type="EMBL" id="MLFN01000070">
    <property type="protein sequence ID" value="ORM50872.1"/>
    <property type="molecule type" value="Genomic_DNA"/>
</dbReference>
<evidence type="ECO:0000313" key="1">
    <source>
        <dbReference type="EMBL" id="ORM50872.1"/>
    </source>
</evidence>
<reference evidence="1 2" key="1">
    <citation type="journal article" date="2017" name="Antonie Van Leeuwenhoek">
        <title>Phylogenomic resolution of the bacterial genus Pantoea and its relationship with Erwinia and Tatumella.</title>
        <authorList>
            <person name="Palmer M."/>
            <person name="Steenkamp E.T."/>
            <person name="Coetzee M.P."/>
            <person name="Chan W.Y."/>
            <person name="van Zyl E."/>
            <person name="De Maayer P."/>
            <person name="Coutinho T.A."/>
            <person name="Blom J."/>
            <person name="Smits T.H."/>
            <person name="Duffy B."/>
            <person name="Venter S.N."/>
        </authorList>
    </citation>
    <scope>NUCLEOTIDE SEQUENCE [LARGE SCALE GENOMIC DNA]</scope>
    <source>
        <strain evidence="1 2">LMG 24534</strain>
    </source>
</reference>
<accession>A0A1X1BRX7</accession>
<dbReference type="Proteomes" id="UP000193933">
    <property type="component" value="Unassembled WGS sequence"/>
</dbReference>
<organism evidence="1 2">
    <name type="scientific">Pantoea conspicua</name>
    <dbReference type="NCBI Taxonomy" id="472705"/>
    <lineage>
        <taxon>Bacteria</taxon>
        <taxon>Pseudomonadati</taxon>
        <taxon>Pseudomonadota</taxon>
        <taxon>Gammaproteobacteria</taxon>
        <taxon>Enterobacterales</taxon>
        <taxon>Erwiniaceae</taxon>
        <taxon>Pantoea</taxon>
    </lineage>
</organism>
<dbReference type="AlphaFoldDB" id="A0A1X1BRX7"/>
<proteinExistence type="predicted"/>
<sequence length="70" mass="7820">MPLIGKLIATRTPALMNPIAAVISAAWVTYDLTGPAFRITIPAVVRIAYIRQAYIRQKTDNFCQELKKCL</sequence>
<keyword evidence="2" id="KW-1185">Reference proteome</keyword>
<protein>
    <submittedName>
        <fullName evidence="1">Uncharacterized protein</fullName>
    </submittedName>
</protein>
<evidence type="ECO:0000313" key="2">
    <source>
        <dbReference type="Proteomes" id="UP000193933"/>
    </source>
</evidence>
<comment type="caution">
    <text evidence="1">The sequence shown here is derived from an EMBL/GenBank/DDBJ whole genome shotgun (WGS) entry which is preliminary data.</text>
</comment>
<name>A0A1X1BRX7_9GAMM</name>
<gene>
    <name evidence="1" type="ORF">HA41_17595</name>
</gene>